<dbReference type="AlphaFoldDB" id="A0A3P6HVY3"/>
<evidence type="ECO:0000256" key="8">
    <source>
        <dbReference type="SAM" id="MobiDB-lite"/>
    </source>
</evidence>
<evidence type="ECO:0000256" key="2">
    <source>
        <dbReference type="ARBA" id="ARBA00010222"/>
    </source>
</evidence>
<dbReference type="OrthoDB" id="9982951at2759"/>
<evidence type="ECO:0000256" key="7">
    <source>
        <dbReference type="ARBA" id="ARBA00031961"/>
    </source>
</evidence>
<dbReference type="GO" id="GO:0006357">
    <property type="term" value="P:regulation of transcription by RNA polymerase II"/>
    <property type="evidence" value="ECO:0007669"/>
    <property type="project" value="TreeGrafter"/>
</dbReference>
<dbReference type="STRING" id="53468.A0A3P6HVY3"/>
<sequence length="1112" mass="124240">MDMVPFAGITLDTHPGFRLDRAQLTLSMIRQAKLYPPAFKTRQLSLACSLLGQLRCTQLASGLLACDERQAMGPLMTPVGLAISELIFSVMEITEAEKRTDWTIKVFGHLADLVICFVVDRIVRLDDIITKLNSKIVGRFWPVSRYFVMWFTLVCMSGFVGKNKLSDFVSCLRLYDHLFPESDELDNAAMGRLKKLEKEDTECWIRRGDLITLDTLETMAKDPDRRFIIFSPDRLFGVPDTDSAEEDQGGSSRDQTSHGTAAIDAVCDYTSSSDSSDDEDLEAGEDGPIPAKKPKLTQDEDLTHLVAAVVCAWEVVLQMNSADETTVRGQSGVGSTGGCVKDGHLPRPMPPLLYPLQLQISDWLEQLKDACGQDNSSLTESGDTAPDSQSSASVERMSWLEFIVTLNTYSPNENSQKITRSVVNAFWLPNNEHVPGIGGGLPLNNGTFTLPYGLSGAGRLKPLSHRLIRKMSVHLQMIFCNEMRQKLNEMTKPPCPEPGTACLTSPATLETFSRFLSYQVEKNLIIPILQIYKRMLQIKGQVDIPLYHDEVAGPEATELPKSMPNNDDFYAFTFWFDLLGHRLVEALPAEHRLSYRDDLFHKVELESQELYPQDVVFLLNNAEISPLFVIPRQLDGNFLDWTIHWLTSLDWTIVRFSRRILTPDCILYTMSKSMPNDTSPSPPALKSQHLIHPREVTSRVILLSTLQAVSAFDLLDVGSVRCIIEQQLMTVRTETRAVFGVDTARLLLPSIISRRLTDLLPSSSFGTTSFFGFCANETVLPPDGSSALAQAPIFESLEPAAGDGEPENYASLRDRLLISVYELFKSLVPEAGGEIAWDELSLQGERCFCVIITAILNGHSGLPWALINNILQLSPATVNAQLKVLCEYLIAAICKFEELDRRGLCPPAHLPTPSALLSALLTFCVQYHIITMDRLLLYLFVRSNQSPVDVAAAHSIAIFLFTQCPQLVEAINAVANFAPNSPEIISSHRWPKLLKRLHEILPEKQAINRPPADSSGSSTVLRRYPCQPVYYDHLILRLVPVLELIFTSFLDNPPPLLQLARFCNLVAPLFRLHCRFDLVFSFACVFPPPPKFLCLACAELLKYRTLYPCIHC</sequence>
<accession>A0A3P6HVY3</accession>
<evidence type="ECO:0000256" key="1">
    <source>
        <dbReference type="ARBA" id="ARBA00004123"/>
    </source>
</evidence>
<dbReference type="PANTHER" id="PTHR12691:SF10">
    <property type="entry name" value="MEDIATOR OF RNA POLYMERASE II TRANSCRIPTION SUBUNIT 23"/>
    <property type="match status" value="1"/>
</dbReference>
<dbReference type="PANTHER" id="PTHR12691">
    <property type="entry name" value="MEDIATOR OF RNA POLYMERASE II TRANSCRIPTION SUBUNIT 23"/>
    <property type="match status" value="1"/>
</dbReference>
<keyword evidence="5" id="KW-0804">Transcription</keyword>
<keyword evidence="6" id="KW-0539">Nucleus</keyword>
<evidence type="ECO:0000256" key="4">
    <source>
        <dbReference type="ARBA" id="ARBA00023015"/>
    </source>
</evidence>
<evidence type="ECO:0000313" key="9">
    <source>
        <dbReference type="EMBL" id="VDD77913.1"/>
    </source>
</evidence>
<comment type="similarity">
    <text evidence="2">Belongs to the Mediator complex subunit 23 family.</text>
</comment>
<evidence type="ECO:0000313" key="10">
    <source>
        <dbReference type="Proteomes" id="UP000267029"/>
    </source>
</evidence>
<feature type="compositionally biased region" description="Acidic residues" evidence="8">
    <location>
        <begin position="275"/>
        <end position="285"/>
    </location>
</feature>
<dbReference type="EMBL" id="UXSR01001102">
    <property type="protein sequence ID" value="VDD77913.1"/>
    <property type="molecule type" value="Genomic_DNA"/>
</dbReference>
<name>A0A3P6HVY3_MESCO</name>
<reference evidence="9 10" key="1">
    <citation type="submission" date="2018-10" db="EMBL/GenBank/DDBJ databases">
        <authorList>
            <consortium name="Pathogen Informatics"/>
        </authorList>
    </citation>
    <scope>NUCLEOTIDE SEQUENCE [LARGE SCALE GENOMIC DNA]</scope>
</reference>
<dbReference type="GO" id="GO:0010628">
    <property type="term" value="P:positive regulation of gene expression"/>
    <property type="evidence" value="ECO:0007669"/>
    <property type="project" value="TreeGrafter"/>
</dbReference>
<evidence type="ECO:0000256" key="5">
    <source>
        <dbReference type="ARBA" id="ARBA00023163"/>
    </source>
</evidence>
<dbReference type="Proteomes" id="UP000267029">
    <property type="component" value="Unassembled WGS sequence"/>
</dbReference>
<keyword evidence="10" id="KW-1185">Reference proteome</keyword>
<evidence type="ECO:0000256" key="6">
    <source>
        <dbReference type="ARBA" id="ARBA00023242"/>
    </source>
</evidence>
<dbReference type="Pfam" id="PF11573">
    <property type="entry name" value="Med23"/>
    <property type="match status" value="2"/>
</dbReference>
<evidence type="ECO:0000256" key="3">
    <source>
        <dbReference type="ARBA" id="ARBA00019696"/>
    </source>
</evidence>
<feature type="region of interest" description="Disordered" evidence="8">
    <location>
        <begin position="238"/>
        <end position="296"/>
    </location>
</feature>
<dbReference type="GO" id="GO:0005667">
    <property type="term" value="C:transcription regulator complex"/>
    <property type="evidence" value="ECO:0007669"/>
    <property type="project" value="TreeGrafter"/>
</dbReference>
<comment type="subcellular location">
    <subcellularLocation>
        <location evidence="1">Nucleus</location>
    </subcellularLocation>
</comment>
<feature type="compositionally biased region" description="Polar residues" evidence="8">
    <location>
        <begin position="249"/>
        <end position="259"/>
    </location>
</feature>
<feature type="region of interest" description="Disordered" evidence="8">
    <location>
        <begin position="372"/>
        <end position="391"/>
    </location>
</feature>
<dbReference type="InterPro" id="IPR021629">
    <property type="entry name" value="Mediator_Med23"/>
</dbReference>
<proteinExistence type="inferred from homology"/>
<dbReference type="GO" id="GO:0016592">
    <property type="term" value="C:mediator complex"/>
    <property type="evidence" value="ECO:0007669"/>
    <property type="project" value="TreeGrafter"/>
</dbReference>
<feature type="compositionally biased region" description="Polar residues" evidence="8">
    <location>
        <begin position="373"/>
        <end position="391"/>
    </location>
</feature>
<gene>
    <name evidence="9" type="ORF">MCOS_LOCUS3916</name>
</gene>
<keyword evidence="4" id="KW-0805">Transcription regulation</keyword>
<organism evidence="9 10">
    <name type="scientific">Mesocestoides corti</name>
    <name type="common">Flatworm</name>
    <dbReference type="NCBI Taxonomy" id="53468"/>
    <lineage>
        <taxon>Eukaryota</taxon>
        <taxon>Metazoa</taxon>
        <taxon>Spiralia</taxon>
        <taxon>Lophotrochozoa</taxon>
        <taxon>Platyhelminthes</taxon>
        <taxon>Cestoda</taxon>
        <taxon>Eucestoda</taxon>
        <taxon>Cyclophyllidea</taxon>
        <taxon>Mesocestoididae</taxon>
        <taxon>Mesocestoides</taxon>
    </lineage>
</organism>
<protein>
    <recommendedName>
        <fullName evidence="3">Mediator of RNA polymerase II transcription subunit 23</fullName>
    </recommendedName>
    <alternativeName>
        <fullName evidence="7">Mediator complex subunit 23</fullName>
    </alternativeName>
</protein>